<feature type="non-terminal residue" evidence="2">
    <location>
        <position position="361"/>
    </location>
</feature>
<dbReference type="EMBL" id="JYDR01000184">
    <property type="protein sequence ID" value="KRY66057.1"/>
    <property type="molecule type" value="Genomic_DNA"/>
</dbReference>
<protein>
    <submittedName>
        <fullName evidence="2">Uncharacterized protein</fullName>
    </submittedName>
</protein>
<organism evidence="2 3">
    <name type="scientific">Trichinella pseudospiralis</name>
    <name type="common">Parasitic roundworm</name>
    <dbReference type="NCBI Taxonomy" id="6337"/>
    <lineage>
        <taxon>Eukaryota</taxon>
        <taxon>Metazoa</taxon>
        <taxon>Ecdysozoa</taxon>
        <taxon>Nematoda</taxon>
        <taxon>Enoplea</taxon>
        <taxon>Dorylaimia</taxon>
        <taxon>Trichinellida</taxon>
        <taxon>Trichinellidae</taxon>
        <taxon>Trichinella</taxon>
    </lineage>
</organism>
<gene>
    <name evidence="2" type="ORF">T4A_1441</name>
</gene>
<feature type="region of interest" description="Disordered" evidence="1">
    <location>
        <begin position="223"/>
        <end position="361"/>
    </location>
</feature>
<feature type="compositionally biased region" description="Polar residues" evidence="1">
    <location>
        <begin position="352"/>
        <end position="361"/>
    </location>
</feature>
<sequence length="361" mass="36412">LTIPKNDGRKHIPSDALPLPSGQKDGSGSSSPTHPSVPGLPIKKGDEGSHSASEQLPIPGKGSPSGQSSPSHDAVPGLAIPKQDGSKHIPSDALPLPSGQKDGSGRDEGSHSASEQLPIPGKGSPSGTTSPSHDAVPGLTIPKRILSHEGGSKHLPSDALPIASKPNAESEGSASSAGSVSDLPMKNVGGSDHSRVDQLPITGKLTSSVASSGSRDAVAELSVAEKLGNGEVTEISSSIASDDTVAGEPVLNGVQNAGSPGEREAGNDAVSESLPVSSKVIADSLPSVSSPTPRPATAEKESNVSPTPPSAPSPAPQAASAQTVFVSIPRRRSKLEQNKISKKHDDFVNPLSIENDSVQPL</sequence>
<evidence type="ECO:0000313" key="3">
    <source>
        <dbReference type="Proteomes" id="UP000054632"/>
    </source>
</evidence>
<feature type="compositionally biased region" description="Polar residues" evidence="1">
    <location>
        <begin position="24"/>
        <end position="34"/>
    </location>
</feature>
<feature type="compositionally biased region" description="Low complexity" evidence="1">
    <location>
        <begin position="169"/>
        <end position="179"/>
    </location>
</feature>
<evidence type="ECO:0000313" key="2">
    <source>
        <dbReference type="EMBL" id="KRY66057.1"/>
    </source>
</evidence>
<feature type="region of interest" description="Disordered" evidence="1">
    <location>
        <begin position="1"/>
        <end position="200"/>
    </location>
</feature>
<reference evidence="2 3" key="1">
    <citation type="submission" date="2015-01" db="EMBL/GenBank/DDBJ databases">
        <title>Evolution of Trichinella species and genotypes.</title>
        <authorList>
            <person name="Korhonen P.K."/>
            <person name="Edoardo P."/>
            <person name="Giuseppe L.R."/>
            <person name="Gasser R.B."/>
        </authorList>
    </citation>
    <scope>NUCLEOTIDE SEQUENCE [LARGE SCALE GENOMIC DNA]</scope>
    <source>
        <strain evidence="2">ISS13</strain>
    </source>
</reference>
<proteinExistence type="predicted"/>
<accession>A0A0V1DWU7</accession>
<comment type="caution">
    <text evidence="2">The sequence shown here is derived from an EMBL/GenBank/DDBJ whole genome shotgun (WGS) entry which is preliminary data.</text>
</comment>
<dbReference type="AlphaFoldDB" id="A0A0V1DWU7"/>
<feature type="compositionally biased region" description="Basic and acidic residues" evidence="1">
    <location>
        <begin position="334"/>
        <end position="347"/>
    </location>
</feature>
<feature type="compositionally biased region" description="Low complexity" evidence="1">
    <location>
        <begin position="123"/>
        <end position="132"/>
    </location>
</feature>
<feature type="compositionally biased region" description="Basic and acidic residues" evidence="1">
    <location>
        <begin position="146"/>
        <end position="156"/>
    </location>
</feature>
<name>A0A0V1DWU7_TRIPS</name>
<feature type="compositionally biased region" description="Basic and acidic residues" evidence="1">
    <location>
        <begin position="1"/>
        <end position="13"/>
    </location>
</feature>
<feature type="compositionally biased region" description="Low complexity" evidence="1">
    <location>
        <begin position="59"/>
        <end position="71"/>
    </location>
</feature>
<feature type="non-terminal residue" evidence="2">
    <location>
        <position position="1"/>
    </location>
</feature>
<evidence type="ECO:0000256" key="1">
    <source>
        <dbReference type="SAM" id="MobiDB-lite"/>
    </source>
</evidence>
<dbReference type="Proteomes" id="UP000054632">
    <property type="component" value="Unassembled WGS sequence"/>
</dbReference>
<feature type="compositionally biased region" description="Pro residues" evidence="1">
    <location>
        <begin position="306"/>
        <end position="315"/>
    </location>
</feature>